<dbReference type="Proteomes" id="UP000267268">
    <property type="component" value="Chromosome 1"/>
</dbReference>
<reference evidence="1 2" key="1">
    <citation type="submission" date="2018-12" db="EMBL/GenBank/DDBJ databases">
        <title>Flammeovirga pectinis sp. nov., isolated from the gut of the Korean scallop, Patinopecten yessoensis.</title>
        <authorList>
            <person name="Bae J.-W."/>
            <person name="Jeong Y.-S."/>
            <person name="Kang W."/>
        </authorList>
    </citation>
    <scope>NUCLEOTIDE SEQUENCE [LARGE SCALE GENOMIC DNA]</scope>
    <source>
        <strain evidence="1 2">L12M1</strain>
    </source>
</reference>
<protein>
    <recommendedName>
        <fullName evidence="3">Lanthionine synthetase C-like protein</fullName>
    </recommendedName>
</protein>
<dbReference type="Pfam" id="PF05147">
    <property type="entry name" value="LANC_like"/>
    <property type="match status" value="1"/>
</dbReference>
<evidence type="ECO:0008006" key="3">
    <source>
        <dbReference type="Google" id="ProtNLM"/>
    </source>
</evidence>
<proteinExistence type="predicted"/>
<dbReference type="AlphaFoldDB" id="A0A3Q9FQL2"/>
<dbReference type="KEGG" id="fll:EI427_16385"/>
<sequence>MSILNQNINTQLEKIYSTIESLLVTLNTNIKAVEKSKDISLGNGLSALTICNFYAGRYLNDSTYIEKGNELVEMIIDILNEQSFSLKNMFSYFNGLTGVCYLFNHLQKKDLIVFDVQENLSAIENYIFDLGYKSIKVGKSDYLHGGLGILYYFLKRIESEINVERCNKIIDAYFTKAKIDEQGLRMINTVLFEAVEEEYNLGLAHGLAGQLIILSHAYEKGLKKEKIQYIIEQGVKYIEGKKRKLEKTNGNSLYAVSFIDILPPDDPANLEFYDSRLA</sequence>
<dbReference type="OrthoDB" id="6313827at2"/>
<dbReference type="EMBL" id="CP034562">
    <property type="protein sequence ID" value="AZQ63744.1"/>
    <property type="molecule type" value="Genomic_DNA"/>
</dbReference>
<dbReference type="InterPro" id="IPR007822">
    <property type="entry name" value="LANC-like"/>
</dbReference>
<dbReference type="PRINTS" id="PR01950">
    <property type="entry name" value="LANCSUPER"/>
</dbReference>
<evidence type="ECO:0000313" key="1">
    <source>
        <dbReference type="EMBL" id="AZQ63744.1"/>
    </source>
</evidence>
<dbReference type="Gene3D" id="1.50.10.20">
    <property type="match status" value="1"/>
</dbReference>
<gene>
    <name evidence="1" type="ORF">EI427_16385</name>
</gene>
<organism evidence="1 2">
    <name type="scientific">Flammeovirga pectinis</name>
    <dbReference type="NCBI Taxonomy" id="2494373"/>
    <lineage>
        <taxon>Bacteria</taxon>
        <taxon>Pseudomonadati</taxon>
        <taxon>Bacteroidota</taxon>
        <taxon>Cytophagia</taxon>
        <taxon>Cytophagales</taxon>
        <taxon>Flammeovirgaceae</taxon>
        <taxon>Flammeovirga</taxon>
    </lineage>
</organism>
<keyword evidence="2" id="KW-1185">Reference proteome</keyword>
<evidence type="ECO:0000313" key="2">
    <source>
        <dbReference type="Proteomes" id="UP000267268"/>
    </source>
</evidence>
<name>A0A3Q9FQL2_9BACT</name>
<dbReference type="SUPFAM" id="SSF158745">
    <property type="entry name" value="LanC-like"/>
    <property type="match status" value="1"/>
</dbReference>
<dbReference type="GO" id="GO:0031179">
    <property type="term" value="P:peptide modification"/>
    <property type="evidence" value="ECO:0007669"/>
    <property type="project" value="InterPro"/>
</dbReference>
<accession>A0A3Q9FQL2</accession>